<dbReference type="Proteomes" id="UP000053328">
    <property type="component" value="Unassembled WGS sequence"/>
</dbReference>
<sequence>MTPSQLSLFNTLSYILASTLSESDSSTRRQQDTYDHLCSLFQSRCPQQNPAIYGNPNLRFFGSPVGVGAESVQLTRNATEGHILLQAGRAHGVTHGDLFFAYPFHQNEGGPKNLSSQPLRLCVVKVGGLTSMCEVFSQGPSQPEIQTGWKARWQKRMALQQYPILVLGSNELLNDWRTESARRTSLDIRYEDSGNITFSFYVTLSGHGYYEIRDQLHETIDKVPTIGNIGSGSGLEHILEAIEHLVWFKHVKSIVNQSPSANFKKSLSIRLTAPSDKDIDPTEMAEVRDGDRLVLEVKNLTSSALFLYIYHLDSSWQIQNIVGGAYMTIPAQDSDKNHLGVTQKVLKMSIPPEVKREGHGYCDDVVKVFVTARPVSFAYLETPKLGVSAKADPQGGIPVAVQDPSDTDESDWVTVNFQIRTIAK</sequence>
<keyword evidence="3" id="KW-1185">Reference proteome</keyword>
<evidence type="ECO:0000313" key="2">
    <source>
        <dbReference type="EMBL" id="KIW19095.1"/>
    </source>
</evidence>
<proteinExistence type="predicted"/>
<dbReference type="HOGENOM" id="CLU_647292_0_0_1"/>
<dbReference type="OrthoDB" id="3223806at2759"/>
<organism evidence="2 3">
    <name type="scientific">Exophiala spinifera</name>
    <dbReference type="NCBI Taxonomy" id="91928"/>
    <lineage>
        <taxon>Eukaryota</taxon>
        <taxon>Fungi</taxon>
        <taxon>Dikarya</taxon>
        <taxon>Ascomycota</taxon>
        <taxon>Pezizomycotina</taxon>
        <taxon>Eurotiomycetes</taxon>
        <taxon>Chaetothyriomycetidae</taxon>
        <taxon>Chaetothyriales</taxon>
        <taxon>Herpotrichiellaceae</taxon>
        <taxon>Exophiala</taxon>
    </lineage>
</organism>
<evidence type="ECO:0000256" key="1">
    <source>
        <dbReference type="SAM" id="SignalP"/>
    </source>
</evidence>
<reference evidence="2 3" key="1">
    <citation type="submission" date="2015-01" db="EMBL/GenBank/DDBJ databases">
        <title>The Genome Sequence of Exophiala spinifera CBS89968.</title>
        <authorList>
            <consortium name="The Broad Institute Genomics Platform"/>
            <person name="Cuomo C."/>
            <person name="de Hoog S."/>
            <person name="Gorbushina A."/>
            <person name="Stielow B."/>
            <person name="Teixiera M."/>
            <person name="Abouelleil A."/>
            <person name="Chapman S.B."/>
            <person name="Priest M."/>
            <person name="Young S.K."/>
            <person name="Wortman J."/>
            <person name="Nusbaum C."/>
            <person name="Birren B."/>
        </authorList>
    </citation>
    <scope>NUCLEOTIDE SEQUENCE [LARGE SCALE GENOMIC DNA]</scope>
    <source>
        <strain evidence="2 3">CBS 89968</strain>
    </source>
</reference>
<accession>A0A0D2BKK0</accession>
<gene>
    <name evidence="2" type="ORF">PV08_03387</name>
</gene>
<feature type="signal peptide" evidence="1">
    <location>
        <begin position="1"/>
        <end position="21"/>
    </location>
</feature>
<name>A0A0D2BKK0_9EURO</name>
<feature type="chain" id="PRO_5002239085" evidence="1">
    <location>
        <begin position="22"/>
        <end position="424"/>
    </location>
</feature>
<evidence type="ECO:0000313" key="3">
    <source>
        <dbReference type="Proteomes" id="UP000053328"/>
    </source>
</evidence>
<dbReference type="RefSeq" id="XP_016239311.1">
    <property type="nucleotide sequence ID" value="XM_016377741.1"/>
</dbReference>
<dbReference type="EMBL" id="KN847493">
    <property type="protein sequence ID" value="KIW19095.1"/>
    <property type="molecule type" value="Genomic_DNA"/>
</dbReference>
<dbReference type="AlphaFoldDB" id="A0A0D2BKK0"/>
<dbReference type="VEuPathDB" id="FungiDB:PV08_03387"/>
<dbReference type="GeneID" id="27330470"/>
<keyword evidence="1" id="KW-0732">Signal</keyword>
<protein>
    <submittedName>
        <fullName evidence="2">Uncharacterized protein</fullName>
    </submittedName>
</protein>